<gene>
    <name evidence="1" type="ORF">CYFUS_001559</name>
</gene>
<dbReference type="InterPro" id="IPR011518">
    <property type="entry name" value="Transposase_36"/>
</dbReference>
<sequence length="298" mass="34169">MSPLRWTCKSTRNLAAELRHEGFVVSHMSVGKKLHELGYSLHALRKNQEGTSHPDRNAQFEHISAMVEDFQARNQPVISVDTKKKELVGSFRNVGREWQPTGRPEEVNVHDFPEDAVGKAIPYGVFDMTRNEAWVSVGRDHDTPAFAVASIRQWWKTMGLPAYPSATELLITADAGGSNGYRTRAWKKELQELADDTGLNIHVCHFPPGTSKWNKIEHRLFCHITQNWRGKPLTSFETVVNLIGRTRTTRGLRVKTRLDKKQYPTGVEITKTEMKRLALRKDDFHGDWNYLLEPRRTE</sequence>
<dbReference type="KEGG" id="cfus:CYFUS_001559"/>
<dbReference type="Proteomes" id="UP000217257">
    <property type="component" value="Chromosome"/>
</dbReference>
<dbReference type="NCBIfam" id="NF033519">
    <property type="entry name" value="transpos_ISAzo13"/>
    <property type="match status" value="1"/>
</dbReference>
<dbReference type="EMBL" id="CP022098">
    <property type="protein sequence ID" value="ATB36145.1"/>
    <property type="molecule type" value="Genomic_DNA"/>
</dbReference>
<protein>
    <submittedName>
        <fullName evidence="1">Transposase</fullName>
    </submittedName>
</protein>
<evidence type="ECO:0000313" key="1">
    <source>
        <dbReference type="EMBL" id="ATB36145.1"/>
    </source>
</evidence>
<reference evidence="1 2" key="1">
    <citation type="submission" date="2017-06" db="EMBL/GenBank/DDBJ databases">
        <title>Sequencing and comparative analysis of myxobacterial genomes.</title>
        <authorList>
            <person name="Rupp O."/>
            <person name="Goesmann A."/>
            <person name="Sogaard-Andersen L."/>
        </authorList>
    </citation>
    <scope>NUCLEOTIDE SEQUENCE [LARGE SCALE GENOMIC DNA]</scope>
    <source>
        <strain evidence="1 2">DSM 52655</strain>
    </source>
</reference>
<accession>A0A250IWN1</accession>
<proteinExistence type="predicted"/>
<dbReference type="Pfam" id="PF07592">
    <property type="entry name" value="DDE_Tnp_ISAZ013"/>
    <property type="match status" value="1"/>
</dbReference>
<evidence type="ECO:0000313" key="2">
    <source>
        <dbReference type="Proteomes" id="UP000217257"/>
    </source>
</evidence>
<dbReference type="AlphaFoldDB" id="A0A250IWN1"/>
<organism evidence="1 2">
    <name type="scientific">Cystobacter fuscus</name>
    <dbReference type="NCBI Taxonomy" id="43"/>
    <lineage>
        <taxon>Bacteria</taxon>
        <taxon>Pseudomonadati</taxon>
        <taxon>Myxococcota</taxon>
        <taxon>Myxococcia</taxon>
        <taxon>Myxococcales</taxon>
        <taxon>Cystobacterineae</taxon>
        <taxon>Archangiaceae</taxon>
        <taxon>Cystobacter</taxon>
    </lineage>
</organism>
<name>A0A250IWN1_9BACT</name>